<dbReference type="EMBL" id="MEVK01000014">
    <property type="protein sequence ID" value="OGC59519.1"/>
    <property type="molecule type" value="Genomic_DNA"/>
</dbReference>
<dbReference type="STRING" id="1802627.A3A70_01385"/>
<dbReference type="PRINTS" id="PR00477">
    <property type="entry name" value="PHGLYCKINASE"/>
</dbReference>
<evidence type="ECO:0000256" key="1">
    <source>
        <dbReference type="ARBA" id="ARBA00000642"/>
    </source>
</evidence>
<keyword evidence="4" id="KW-0547">Nucleotide-binding</keyword>
<comment type="similarity">
    <text evidence="7">Belongs to the phosphoglycerate kinase family.</text>
</comment>
<evidence type="ECO:0000256" key="2">
    <source>
        <dbReference type="ARBA" id="ARBA00013061"/>
    </source>
</evidence>
<dbReference type="Pfam" id="PF00162">
    <property type="entry name" value="PGK"/>
    <property type="match status" value="2"/>
</dbReference>
<evidence type="ECO:0000256" key="3">
    <source>
        <dbReference type="ARBA" id="ARBA00022679"/>
    </source>
</evidence>
<keyword evidence="5 7" id="KW-0418">Kinase</keyword>
<name>A0A1F4VQV7_UNCKA</name>
<comment type="caution">
    <text evidence="8">The sequence shown here is derived from an EMBL/GenBank/DDBJ whole genome shotgun (WGS) entry which is preliminary data.</text>
</comment>
<dbReference type="GO" id="GO:0006096">
    <property type="term" value="P:glycolytic process"/>
    <property type="evidence" value="ECO:0007669"/>
    <property type="project" value="InterPro"/>
</dbReference>
<sequence length="351" mass="38024">MVLPRVDELDVFGQRVLLRMDTDVPVESDEQSSRQNGSDSVRVIDDTRLKASIPTVKYLIDSGAESIVVLGHRGRPGGRKNESLSLAPVAKHLETLLGKEIGKKALREFDIQMAENLRFNPGEEKNSEKYTEELSNLGDVFVNDAFGSSGREHASIVGLPEFMPSGAGYSILAEVEVLERVFETAEHPIVFVLGGGKRDKALFVDKLLEYSDWVLAGGLLPKTVFSYCKDESGGVCVTAAHLTPQGHDITPDSARNFAEIIHGAKTVVWGGPMGDVDSGYWDGTKVIAEAIVRSNAYKVVGGGDTIHAINKLGIVNKFDHISTGGGAMLEFLAYGDLPGLRALRENSDRVE</sequence>
<dbReference type="InterPro" id="IPR001576">
    <property type="entry name" value="Phosphoglycerate_kinase"/>
</dbReference>
<keyword evidence="6" id="KW-0067">ATP-binding</keyword>
<dbReference type="EC" id="2.7.2.3" evidence="2 7"/>
<reference evidence="8 9" key="1">
    <citation type="journal article" date="2016" name="Nat. Commun.">
        <title>Thousands of microbial genomes shed light on interconnected biogeochemical processes in an aquifer system.</title>
        <authorList>
            <person name="Anantharaman K."/>
            <person name="Brown C.T."/>
            <person name="Hug L.A."/>
            <person name="Sharon I."/>
            <person name="Castelle C.J."/>
            <person name="Probst A.J."/>
            <person name="Thomas B.C."/>
            <person name="Singh A."/>
            <person name="Wilkins M.J."/>
            <person name="Karaoz U."/>
            <person name="Brodie E.L."/>
            <person name="Williams K.H."/>
            <person name="Hubbard S.S."/>
            <person name="Banfield J.F."/>
        </authorList>
    </citation>
    <scope>NUCLEOTIDE SEQUENCE [LARGE SCALE GENOMIC DNA]</scope>
</reference>
<dbReference type="GO" id="GO:0005829">
    <property type="term" value="C:cytosol"/>
    <property type="evidence" value="ECO:0007669"/>
    <property type="project" value="TreeGrafter"/>
</dbReference>
<dbReference type="AlphaFoldDB" id="A0A1F4VQV7"/>
<gene>
    <name evidence="8" type="ORF">A3A70_01385</name>
</gene>
<evidence type="ECO:0000256" key="5">
    <source>
        <dbReference type="ARBA" id="ARBA00022777"/>
    </source>
</evidence>
<dbReference type="SUPFAM" id="SSF53748">
    <property type="entry name" value="Phosphoglycerate kinase"/>
    <property type="match status" value="1"/>
</dbReference>
<dbReference type="InterPro" id="IPR036043">
    <property type="entry name" value="Phosphoglycerate_kinase_sf"/>
</dbReference>
<dbReference type="Proteomes" id="UP000178964">
    <property type="component" value="Unassembled WGS sequence"/>
</dbReference>
<evidence type="ECO:0000256" key="7">
    <source>
        <dbReference type="RuleBase" id="RU000532"/>
    </source>
</evidence>
<dbReference type="GO" id="GO:0006094">
    <property type="term" value="P:gluconeogenesis"/>
    <property type="evidence" value="ECO:0007669"/>
    <property type="project" value="TreeGrafter"/>
</dbReference>
<dbReference type="PANTHER" id="PTHR11406">
    <property type="entry name" value="PHOSPHOGLYCERATE KINASE"/>
    <property type="match status" value="1"/>
</dbReference>
<dbReference type="GO" id="GO:0004618">
    <property type="term" value="F:phosphoglycerate kinase activity"/>
    <property type="evidence" value="ECO:0007669"/>
    <property type="project" value="UniProtKB-EC"/>
</dbReference>
<evidence type="ECO:0000256" key="4">
    <source>
        <dbReference type="ARBA" id="ARBA00022741"/>
    </source>
</evidence>
<dbReference type="GO" id="GO:0005524">
    <property type="term" value="F:ATP binding"/>
    <property type="evidence" value="ECO:0007669"/>
    <property type="project" value="UniProtKB-KW"/>
</dbReference>
<organism evidence="8 9">
    <name type="scientific">candidate division WWE3 bacterium RIFCSPLOWO2_01_FULL_42_11</name>
    <dbReference type="NCBI Taxonomy" id="1802627"/>
    <lineage>
        <taxon>Bacteria</taxon>
        <taxon>Katanobacteria</taxon>
    </lineage>
</organism>
<accession>A0A1F4VQV7</accession>
<dbReference type="PANTHER" id="PTHR11406:SF23">
    <property type="entry name" value="PHOSPHOGLYCERATE KINASE 1, CHLOROPLASTIC-RELATED"/>
    <property type="match status" value="1"/>
</dbReference>
<comment type="catalytic activity">
    <reaction evidence="1 7">
        <text>(2R)-3-phosphoglycerate + ATP = (2R)-3-phospho-glyceroyl phosphate + ADP</text>
        <dbReference type="Rhea" id="RHEA:14801"/>
        <dbReference type="ChEBI" id="CHEBI:30616"/>
        <dbReference type="ChEBI" id="CHEBI:57604"/>
        <dbReference type="ChEBI" id="CHEBI:58272"/>
        <dbReference type="ChEBI" id="CHEBI:456216"/>
        <dbReference type="EC" id="2.7.2.3"/>
    </reaction>
</comment>
<proteinExistence type="inferred from homology"/>
<dbReference type="InterPro" id="IPR015824">
    <property type="entry name" value="Phosphoglycerate_kinase_N"/>
</dbReference>
<dbReference type="Gene3D" id="3.40.50.1260">
    <property type="entry name" value="Phosphoglycerate kinase, N-terminal domain"/>
    <property type="match status" value="3"/>
</dbReference>
<evidence type="ECO:0000313" key="8">
    <source>
        <dbReference type="EMBL" id="OGC59519.1"/>
    </source>
</evidence>
<evidence type="ECO:0000313" key="9">
    <source>
        <dbReference type="Proteomes" id="UP000178964"/>
    </source>
</evidence>
<dbReference type="GO" id="GO:0043531">
    <property type="term" value="F:ADP binding"/>
    <property type="evidence" value="ECO:0007669"/>
    <property type="project" value="TreeGrafter"/>
</dbReference>
<keyword evidence="3 7" id="KW-0808">Transferase</keyword>
<protein>
    <recommendedName>
        <fullName evidence="2 7">Phosphoglycerate kinase</fullName>
        <ecNumber evidence="2 7">2.7.2.3</ecNumber>
    </recommendedName>
</protein>
<evidence type="ECO:0000256" key="6">
    <source>
        <dbReference type="ARBA" id="ARBA00022840"/>
    </source>
</evidence>